<evidence type="ECO:0000256" key="1">
    <source>
        <dbReference type="ARBA" id="ARBA00002190"/>
    </source>
</evidence>
<gene>
    <name evidence="7" type="ORF">ENJ12_06835</name>
</gene>
<comment type="function">
    <text evidence="1 6">Required for the transposition of the insertion element.</text>
</comment>
<dbReference type="AlphaFoldDB" id="A0A831RV01"/>
<dbReference type="InterPro" id="IPR001207">
    <property type="entry name" value="Transposase_mutator"/>
</dbReference>
<dbReference type="GO" id="GO:0003677">
    <property type="term" value="F:DNA binding"/>
    <property type="evidence" value="ECO:0007669"/>
    <property type="project" value="UniProtKB-UniRule"/>
</dbReference>
<dbReference type="EMBL" id="DRLF01000239">
    <property type="protein sequence ID" value="HEC06547.1"/>
    <property type="molecule type" value="Genomic_DNA"/>
</dbReference>
<comment type="similarity">
    <text evidence="2 6">Belongs to the transposase mutator family.</text>
</comment>
<evidence type="ECO:0000256" key="6">
    <source>
        <dbReference type="RuleBase" id="RU365089"/>
    </source>
</evidence>
<reference evidence="7" key="1">
    <citation type="journal article" date="2020" name="mSystems">
        <title>Genome- and Community-Level Interaction Insights into Carbon Utilization and Element Cycling Functions of Hydrothermarchaeota in Hydrothermal Sediment.</title>
        <authorList>
            <person name="Zhou Z."/>
            <person name="Liu Y."/>
            <person name="Xu W."/>
            <person name="Pan J."/>
            <person name="Luo Z.H."/>
            <person name="Li M."/>
        </authorList>
    </citation>
    <scope>NUCLEOTIDE SEQUENCE [LARGE SCALE GENOMIC DNA]</scope>
    <source>
        <strain evidence="7">HyVt-458</strain>
    </source>
</reference>
<sequence length="70" mass="8283">MVRNSLKFVSWKDRKAVATDLKKIYRSLTVDEAGWELSDFAGVRDEEYPTISQRWQRLWPDLITLFDYAG</sequence>
<evidence type="ECO:0000256" key="2">
    <source>
        <dbReference type="ARBA" id="ARBA00010961"/>
    </source>
</evidence>
<evidence type="ECO:0000256" key="5">
    <source>
        <dbReference type="ARBA" id="ARBA00023172"/>
    </source>
</evidence>
<dbReference type="GO" id="GO:0006313">
    <property type="term" value="P:DNA transposition"/>
    <property type="evidence" value="ECO:0007669"/>
    <property type="project" value="UniProtKB-UniRule"/>
</dbReference>
<evidence type="ECO:0000256" key="4">
    <source>
        <dbReference type="ARBA" id="ARBA00023125"/>
    </source>
</evidence>
<dbReference type="Pfam" id="PF00872">
    <property type="entry name" value="Transposase_mut"/>
    <property type="match status" value="1"/>
</dbReference>
<dbReference type="PANTHER" id="PTHR33217">
    <property type="entry name" value="TRANSPOSASE FOR INSERTION SEQUENCE ELEMENT IS1081"/>
    <property type="match status" value="1"/>
</dbReference>
<keyword evidence="5 6" id="KW-0233">DNA recombination</keyword>
<evidence type="ECO:0000313" key="7">
    <source>
        <dbReference type="EMBL" id="HEC06547.1"/>
    </source>
</evidence>
<evidence type="ECO:0000256" key="3">
    <source>
        <dbReference type="ARBA" id="ARBA00022578"/>
    </source>
</evidence>
<keyword evidence="4 6" id="KW-0238">DNA-binding</keyword>
<dbReference type="GO" id="GO:0004803">
    <property type="term" value="F:transposase activity"/>
    <property type="evidence" value="ECO:0007669"/>
    <property type="project" value="UniProtKB-UniRule"/>
</dbReference>
<dbReference type="PANTHER" id="PTHR33217:SF5">
    <property type="entry name" value="MUTATOR FAMILY TRANSPOSASE"/>
    <property type="match status" value="1"/>
</dbReference>
<protein>
    <recommendedName>
        <fullName evidence="6">Mutator family transposase</fullName>
    </recommendedName>
</protein>
<organism evidence="7">
    <name type="scientific">Thiolapillus brandeum</name>
    <dbReference type="NCBI Taxonomy" id="1076588"/>
    <lineage>
        <taxon>Bacteria</taxon>
        <taxon>Pseudomonadati</taxon>
        <taxon>Pseudomonadota</taxon>
        <taxon>Gammaproteobacteria</taxon>
        <taxon>Chromatiales</taxon>
        <taxon>Sedimenticolaceae</taxon>
        <taxon>Thiolapillus</taxon>
    </lineage>
</organism>
<name>A0A831RV01_9GAMM</name>
<keyword evidence="3 6" id="KW-0815">Transposition</keyword>
<keyword evidence="6" id="KW-0814">Transposable element</keyword>
<comment type="caution">
    <text evidence="7">The sequence shown here is derived from an EMBL/GenBank/DDBJ whole genome shotgun (WGS) entry which is preliminary data.</text>
</comment>
<dbReference type="Proteomes" id="UP000886339">
    <property type="component" value="Unassembled WGS sequence"/>
</dbReference>
<accession>A0A831RV01</accession>
<proteinExistence type="inferred from homology"/>